<keyword evidence="4 5" id="KW-0067">ATP-binding</keyword>
<reference evidence="8 9" key="1">
    <citation type="submission" date="2020-07" db="EMBL/GenBank/DDBJ databases">
        <title>Thermogemmata thermophila gen. nov., sp. nov., a novel moderate thermophilic planctomycete from a Kamchatka hot spring.</title>
        <authorList>
            <person name="Elcheninov A.G."/>
            <person name="Podosokorskaya O.A."/>
            <person name="Kovaleva O.L."/>
            <person name="Novikov A."/>
            <person name="Bonch-Osmolovskaya E.A."/>
            <person name="Toshchakov S.V."/>
            <person name="Kublanov I.V."/>
        </authorList>
    </citation>
    <scope>NUCLEOTIDE SEQUENCE [LARGE SCALE GENOMIC DNA]</scope>
    <source>
        <strain evidence="8 9">2918</strain>
    </source>
</reference>
<dbReference type="GO" id="GO:0005524">
    <property type="term" value="F:ATP binding"/>
    <property type="evidence" value="ECO:0007669"/>
    <property type="project" value="UniProtKB-UniRule"/>
</dbReference>
<evidence type="ECO:0000313" key="9">
    <source>
        <dbReference type="Proteomes" id="UP000542342"/>
    </source>
</evidence>
<dbReference type="SUPFAM" id="SSF56112">
    <property type="entry name" value="Protein kinase-like (PK-like)"/>
    <property type="match status" value="1"/>
</dbReference>
<keyword evidence="2 5" id="KW-0547">Nucleotide-binding</keyword>
<feature type="domain" description="Protein kinase" evidence="7">
    <location>
        <begin position="86"/>
        <end position="407"/>
    </location>
</feature>
<dbReference type="EMBL" id="JACEFB010000003">
    <property type="protein sequence ID" value="MBA2225951.1"/>
    <property type="molecule type" value="Genomic_DNA"/>
</dbReference>
<dbReference type="CDD" id="cd14014">
    <property type="entry name" value="STKc_PknB_like"/>
    <property type="match status" value="1"/>
</dbReference>
<dbReference type="PROSITE" id="PS50011">
    <property type="entry name" value="PROTEIN_KINASE_DOM"/>
    <property type="match status" value="1"/>
</dbReference>
<dbReference type="SUPFAM" id="SSF48452">
    <property type="entry name" value="TPR-like"/>
    <property type="match status" value="1"/>
</dbReference>
<evidence type="ECO:0000256" key="5">
    <source>
        <dbReference type="PROSITE-ProRule" id="PRU10141"/>
    </source>
</evidence>
<evidence type="ECO:0000313" key="8">
    <source>
        <dbReference type="EMBL" id="MBA2225951.1"/>
    </source>
</evidence>
<evidence type="ECO:0000256" key="1">
    <source>
        <dbReference type="ARBA" id="ARBA00022679"/>
    </source>
</evidence>
<proteinExistence type="predicted"/>
<dbReference type="Proteomes" id="UP000542342">
    <property type="component" value="Unassembled WGS sequence"/>
</dbReference>
<evidence type="ECO:0000256" key="2">
    <source>
        <dbReference type="ARBA" id="ARBA00022741"/>
    </source>
</evidence>
<evidence type="ECO:0000256" key="6">
    <source>
        <dbReference type="SAM" id="MobiDB-lite"/>
    </source>
</evidence>
<dbReference type="RefSeq" id="WP_194537375.1">
    <property type="nucleotide sequence ID" value="NZ_JACEFB010000003.1"/>
</dbReference>
<dbReference type="SMART" id="SM00220">
    <property type="entry name" value="S_TKc"/>
    <property type="match status" value="1"/>
</dbReference>
<evidence type="ECO:0000256" key="4">
    <source>
        <dbReference type="ARBA" id="ARBA00022840"/>
    </source>
</evidence>
<feature type="compositionally biased region" description="Basic and acidic residues" evidence="6">
    <location>
        <begin position="192"/>
        <end position="208"/>
    </location>
</feature>
<keyword evidence="3 8" id="KW-0418">Kinase</keyword>
<organism evidence="8 9">
    <name type="scientific">Thermogemmata fonticola</name>
    <dbReference type="NCBI Taxonomy" id="2755323"/>
    <lineage>
        <taxon>Bacteria</taxon>
        <taxon>Pseudomonadati</taxon>
        <taxon>Planctomycetota</taxon>
        <taxon>Planctomycetia</taxon>
        <taxon>Gemmatales</taxon>
        <taxon>Gemmataceae</taxon>
        <taxon>Thermogemmata</taxon>
    </lineage>
</organism>
<feature type="region of interest" description="Disordered" evidence="6">
    <location>
        <begin position="55"/>
        <end position="76"/>
    </location>
</feature>
<name>A0A7V9AB84_9BACT</name>
<accession>A0A7V9AB84</accession>
<dbReference type="PROSITE" id="PS00108">
    <property type="entry name" value="PROTEIN_KINASE_ST"/>
    <property type="match status" value="1"/>
</dbReference>
<dbReference type="GO" id="GO:0004674">
    <property type="term" value="F:protein serine/threonine kinase activity"/>
    <property type="evidence" value="ECO:0007669"/>
    <property type="project" value="TreeGrafter"/>
</dbReference>
<dbReference type="InterPro" id="IPR017441">
    <property type="entry name" value="Protein_kinase_ATP_BS"/>
</dbReference>
<dbReference type="InterPro" id="IPR008271">
    <property type="entry name" value="Ser/Thr_kinase_AS"/>
</dbReference>
<dbReference type="PANTHER" id="PTHR43289:SF34">
    <property type="entry name" value="SERINE_THREONINE-PROTEIN KINASE YBDM-RELATED"/>
    <property type="match status" value="1"/>
</dbReference>
<evidence type="ECO:0000256" key="3">
    <source>
        <dbReference type="ARBA" id="ARBA00022777"/>
    </source>
</evidence>
<dbReference type="Pfam" id="PF13432">
    <property type="entry name" value="TPR_16"/>
    <property type="match status" value="1"/>
</dbReference>
<evidence type="ECO:0000259" key="7">
    <source>
        <dbReference type="PROSITE" id="PS50011"/>
    </source>
</evidence>
<gene>
    <name evidence="8" type="ORF">H0921_07230</name>
</gene>
<dbReference type="AlphaFoldDB" id="A0A7V9AB84"/>
<feature type="binding site" evidence="5">
    <location>
        <position position="116"/>
    </location>
    <ligand>
        <name>ATP</name>
        <dbReference type="ChEBI" id="CHEBI:30616"/>
    </ligand>
</feature>
<dbReference type="InterPro" id="IPR011009">
    <property type="entry name" value="Kinase-like_dom_sf"/>
</dbReference>
<sequence>MDDLPSSVVFLPNHARGLPPDAELPRTAVLSDIPLIANAEASAGVEMTPLPLRYRSSEVPSSHPASADNSGDSTQELRPGDSFYGFELVEELGQGAFARVFLARQRALAGRLVVLKISRRPTREAERLARLQHTNVVPVYSVHDDPPLQIICMPFLGRRTIADVLRQYRWQRSTESSSSSGRWSLTRRGRSTRWESHRTSARPARAEKTSPPFVSASAAATEPQESFIGNPLAVLRLLSQLAAGLHHAHERGILHLDIKPANVLLAETGEPMLFDFNLAFDAHEQDRELIGGTIAYMAIEQLEDMRSRGQGQIDARTDLYALGVMAWEMLTGEVPFPPGPRGLVDLDELIAARRGELPSLRKLNPAVTPAVEAIIRKLLAPEPADRYQSAAELKADIDRHLADLPLLYAAEPSWRERFQKWRRRNPRLLRRLTISASLLLTALTAGLTYHYLETQAIAAARNKYHDLIPRMQSAHIELLVQGEYTWQEQGRLHAFDILQEYGLPYDPEWRERPEFQRLPPEEQRELSASLADLLLLVVQSRWEEDRWRPPDAQRQAAAELLELNRLAQRLYPTDVIPPLLIQQAREMAEILGADTATLPPQAPPASFRDHYLEAARDILAGRFTQALGRLEPLVAQRPSDGLVHFWIAFCRQQLGQYDNALDRYDIAAVLLPHDSRPVFFRGTIHSQNLHPSVAELQYTQAIYMTPKEPLYYRARGMTRWRLRKYEEAEEDLDHALRLGGPDIQAHIYRAWIRKARGNHQGAHEDLEKAFTLKPQTAGDHVARGLELMQTRPAVALDEFQAAERLDPQSLPALFNQINVLGNLGQWHQAVEVSRRLVAMRPDYVMGWVSHAVVLAQLGQREEAHHSAQKALSLSQDVVVLFRLSSVYALLTQKHPEDGEIAIDLLEKAFQAGFRRVDLVENNKLFLPLRNYPRYQKLISSAKSLFGKRKIN</sequence>
<dbReference type="PROSITE" id="PS00107">
    <property type="entry name" value="PROTEIN_KINASE_ATP"/>
    <property type="match status" value="1"/>
</dbReference>
<dbReference type="InterPro" id="IPR011990">
    <property type="entry name" value="TPR-like_helical_dom_sf"/>
</dbReference>
<comment type="caution">
    <text evidence="8">The sequence shown here is derived from an EMBL/GenBank/DDBJ whole genome shotgun (WGS) entry which is preliminary data.</text>
</comment>
<feature type="compositionally biased region" description="Polar residues" evidence="6">
    <location>
        <begin position="58"/>
        <end position="76"/>
    </location>
</feature>
<dbReference type="Gene3D" id="1.10.510.10">
    <property type="entry name" value="Transferase(Phosphotransferase) domain 1"/>
    <property type="match status" value="2"/>
</dbReference>
<dbReference type="PANTHER" id="PTHR43289">
    <property type="entry name" value="MITOGEN-ACTIVATED PROTEIN KINASE KINASE KINASE 20-RELATED"/>
    <property type="match status" value="1"/>
</dbReference>
<feature type="region of interest" description="Disordered" evidence="6">
    <location>
        <begin position="176"/>
        <end position="212"/>
    </location>
</feature>
<dbReference type="InterPro" id="IPR000719">
    <property type="entry name" value="Prot_kinase_dom"/>
</dbReference>
<keyword evidence="9" id="KW-1185">Reference proteome</keyword>
<dbReference type="InterPro" id="IPR019734">
    <property type="entry name" value="TPR_rpt"/>
</dbReference>
<protein>
    <submittedName>
        <fullName evidence="8">Protein kinase</fullName>
    </submittedName>
</protein>
<dbReference type="Pfam" id="PF00069">
    <property type="entry name" value="Pkinase"/>
    <property type="match status" value="1"/>
</dbReference>
<dbReference type="SMART" id="SM00028">
    <property type="entry name" value="TPR"/>
    <property type="match status" value="5"/>
</dbReference>
<keyword evidence="1" id="KW-0808">Transferase</keyword>
<dbReference type="Gene3D" id="1.25.40.10">
    <property type="entry name" value="Tetratricopeptide repeat domain"/>
    <property type="match status" value="3"/>
</dbReference>